<dbReference type="Proteomes" id="UP000019149">
    <property type="component" value="Unassembled WGS sequence"/>
</dbReference>
<dbReference type="Pfam" id="PF00168">
    <property type="entry name" value="C2"/>
    <property type="match status" value="1"/>
</dbReference>
<keyword evidence="3" id="KW-1185">Reference proteome</keyword>
<dbReference type="Gene3D" id="2.60.40.150">
    <property type="entry name" value="C2 domain"/>
    <property type="match status" value="1"/>
</dbReference>
<proteinExistence type="predicted"/>
<reference evidence="2 3" key="1">
    <citation type="journal article" date="2013" name="Nat. Genet.">
        <title>The genome of the hydatid tapeworm Echinococcus granulosus.</title>
        <authorList>
            <person name="Zheng H."/>
            <person name="Zhang W."/>
            <person name="Zhang L."/>
            <person name="Zhang Z."/>
            <person name="Li J."/>
            <person name="Lu G."/>
            <person name="Zhu Y."/>
            <person name="Wang Y."/>
            <person name="Huang Y."/>
            <person name="Liu J."/>
            <person name="Kang H."/>
            <person name="Chen J."/>
            <person name="Wang L."/>
            <person name="Chen A."/>
            <person name="Yu S."/>
            <person name="Gao Z."/>
            <person name="Jin L."/>
            <person name="Gu W."/>
            <person name="Wang Z."/>
            <person name="Zhao L."/>
            <person name="Shi B."/>
            <person name="Wen H."/>
            <person name="Lin R."/>
            <person name="Jones M.K."/>
            <person name="Brejova B."/>
            <person name="Vinar T."/>
            <person name="Zhao G."/>
            <person name="McManus D.P."/>
            <person name="Chen Z."/>
            <person name="Zhou Y."/>
            <person name="Wang S."/>
        </authorList>
    </citation>
    <scope>NUCLEOTIDE SEQUENCE [LARGE SCALE GENOMIC DNA]</scope>
</reference>
<dbReference type="RefSeq" id="XP_024352047.1">
    <property type="nucleotide sequence ID" value="XM_024493539.1"/>
</dbReference>
<gene>
    <name evidence="2" type="ORF">EGR_04290</name>
</gene>
<organism evidence="2 3">
    <name type="scientific">Echinococcus granulosus</name>
    <name type="common">Hydatid tapeworm</name>
    <dbReference type="NCBI Taxonomy" id="6210"/>
    <lineage>
        <taxon>Eukaryota</taxon>
        <taxon>Metazoa</taxon>
        <taxon>Spiralia</taxon>
        <taxon>Lophotrochozoa</taxon>
        <taxon>Platyhelminthes</taxon>
        <taxon>Cestoda</taxon>
        <taxon>Eucestoda</taxon>
        <taxon>Cyclophyllidea</taxon>
        <taxon>Taeniidae</taxon>
        <taxon>Echinococcus</taxon>
        <taxon>Echinococcus granulosus group</taxon>
    </lineage>
</organism>
<dbReference type="SUPFAM" id="SSF49562">
    <property type="entry name" value="C2 domain (Calcium/lipid-binding domain, CaLB)"/>
    <property type="match status" value="1"/>
</dbReference>
<dbReference type="STRING" id="6210.W6UIC4"/>
<evidence type="ECO:0000259" key="1">
    <source>
        <dbReference type="PROSITE" id="PS50004"/>
    </source>
</evidence>
<dbReference type="CTD" id="36340005"/>
<sequence>MPKMPILCIEVKEARLQGFSSSVAVLVALDVNGAKSFTRTLTGCNPIWNEEFSYELDSVDGGVLLEVQLKGFLRRQTIGAFYVPIKKVRQGAAAVSGDCRGISPKLPNLIQCVKAFQLRLESQTLTGTATLDKLMDMQDFMNTFNRKLNDEEYK</sequence>
<comment type="caution">
    <text evidence="2">The sequence shown here is derived from an EMBL/GenBank/DDBJ whole genome shotgun (WGS) entry which is preliminary data.</text>
</comment>
<evidence type="ECO:0000313" key="2">
    <source>
        <dbReference type="EMBL" id="EUB60851.1"/>
    </source>
</evidence>
<dbReference type="KEGG" id="egl:EGR_04290"/>
<protein>
    <submittedName>
        <fullName evidence="2">Phorbol ester/diacylglycerol-binding protein unc-13</fullName>
    </submittedName>
</protein>
<dbReference type="EMBL" id="APAU02000026">
    <property type="protein sequence ID" value="EUB60851.1"/>
    <property type="molecule type" value="Genomic_DNA"/>
</dbReference>
<dbReference type="AlphaFoldDB" id="W6UIC4"/>
<dbReference type="GeneID" id="36340005"/>
<name>W6UIC4_ECHGR</name>
<feature type="domain" description="C2" evidence="1">
    <location>
        <begin position="1"/>
        <end position="99"/>
    </location>
</feature>
<accession>W6UIC4</accession>
<dbReference type="PROSITE" id="PS50004">
    <property type="entry name" value="C2"/>
    <property type="match status" value="1"/>
</dbReference>
<dbReference type="OrthoDB" id="5831756at2759"/>
<dbReference type="InterPro" id="IPR035892">
    <property type="entry name" value="C2_domain_sf"/>
</dbReference>
<dbReference type="InterPro" id="IPR000008">
    <property type="entry name" value="C2_dom"/>
</dbReference>
<evidence type="ECO:0000313" key="3">
    <source>
        <dbReference type="Proteomes" id="UP000019149"/>
    </source>
</evidence>